<reference evidence="1 2" key="1">
    <citation type="submission" date="2019-04" db="EMBL/GenBank/DDBJ databases">
        <title>Comparative genomics of Aeromonas veronii strains pathogenic to fish.</title>
        <authorList>
            <person name="Cascarano M.C."/>
            <person name="Smyrli M."/>
            <person name="Katharios P."/>
        </authorList>
    </citation>
    <scope>NUCLEOTIDE SEQUENCE [LARGE SCALE GENOMIC DNA]</scope>
    <source>
        <strain evidence="1 2">XU1</strain>
    </source>
</reference>
<dbReference type="RefSeq" id="WP_136501837.1">
    <property type="nucleotide sequence ID" value="NZ_SSUX01000008.1"/>
</dbReference>
<name>A0A4S5CGL6_AERVE</name>
<sequence>MIFNEKKHLGGVTSRTNETCLVSEPVVVKIDGHEIELCLSDAFLLCTGLAGAIERVKQSEIELMGDGTSYNVAVIGSSRSGMSMPLSKLGDGEFIYLDGMADVSNMPDLSTLAALDATPDSHGL</sequence>
<accession>A0A4S5CGL6</accession>
<gene>
    <name evidence="1" type="ORF">E8Q35_12560</name>
</gene>
<protein>
    <submittedName>
        <fullName evidence="1">Uncharacterized protein</fullName>
    </submittedName>
</protein>
<evidence type="ECO:0000313" key="1">
    <source>
        <dbReference type="EMBL" id="THJ45014.1"/>
    </source>
</evidence>
<proteinExistence type="predicted"/>
<evidence type="ECO:0000313" key="2">
    <source>
        <dbReference type="Proteomes" id="UP000309618"/>
    </source>
</evidence>
<dbReference type="Proteomes" id="UP000309618">
    <property type="component" value="Unassembled WGS sequence"/>
</dbReference>
<comment type="caution">
    <text evidence="1">The sequence shown here is derived from an EMBL/GenBank/DDBJ whole genome shotgun (WGS) entry which is preliminary data.</text>
</comment>
<dbReference type="AlphaFoldDB" id="A0A4S5CGL6"/>
<organism evidence="1 2">
    <name type="scientific">Aeromonas veronii</name>
    <dbReference type="NCBI Taxonomy" id="654"/>
    <lineage>
        <taxon>Bacteria</taxon>
        <taxon>Pseudomonadati</taxon>
        <taxon>Pseudomonadota</taxon>
        <taxon>Gammaproteobacteria</taxon>
        <taxon>Aeromonadales</taxon>
        <taxon>Aeromonadaceae</taxon>
        <taxon>Aeromonas</taxon>
    </lineage>
</organism>
<dbReference type="EMBL" id="SSUX01000008">
    <property type="protein sequence ID" value="THJ45014.1"/>
    <property type="molecule type" value="Genomic_DNA"/>
</dbReference>